<protein>
    <recommendedName>
        <fullName evidence="3">ZW10 C-terminal helical domain-containing protein</fullName>
    </recommendedName>
</protein>
<dbReference type="GO" id="GO:0006888">
    <property type="term" value="P:endoplasmic reticulum to Golgi vesicle-mediated transport"/>
    <property type="evidence" value="ECO:0007669"/>
    <property type="project" value="TreeGrafter"/>
</dbReference>
<evidence type="ECO:0000259" key="3">
    <source>
        <dbReference type="Pfam" id="PF22766"/>
    </source>
</evidence>
<dbReference type="OrthoDB" id="534815at2759"/>
<gene>
    <name evidence="4" type="ORF">CC78DRAFT_502567</name>
</gene>
<feature type="compositionally biased region" description="Acidic residues" evidence="2">
    <location>
        <begin position="486"/>
        <end position="501"/>
    </location>
</feature>
<dbReference type="InterPro" id="IPR055148">
    <property type="entry name" value="ZW10_C_2"/>
</dbReference>
<dbReference type="AlphaFoldDB" id="A0A9P4N2K1"/>
<feature type="coiled-coil region" evidence="1">
    <location>
        <begin position="43"/>
        <end position="95"/>
    </location>
</feature>
<keyword evidence="5" id="KW-1185">Reference proteome</keyword>
<accession>A0A9P4N2K1</accession>
<keyword evidence="1" id="KW-0175">Coiled coil</keyword>
<evidence type="ECO:0000256" key="2">
    <source>
        <dbReference type="SAM" id="MobiDB-lite"/>
    </source>
</evidence>
<dbReference type="Proteomes" id="UP000800093">
    <property type="component" value="Unassembled WGS sequence"/>
</dbReference>
<feature type="compositionally biased region" description="Acidic residues" evidence="2">
    <location>
        <begin position="427"/>
        <end position="443"/>
    </location>
</feature>
<dbReference type="Gene3D" id="1.10.357.150">
    <property type="match status" value="1"/>
</dbReference>
<evidence type="ECO:0000313" key="5">
    <source>
        <dbReference type="Proteomes" id="UP000800093"/>
    </source>
</evidence>
<dbReference type="Pfam" id="PF22766">
    <property type="entry name" value="ZW10_C2"/>
    <property type="match status" value="1"/>
</dbReference>
<feature type="region of interest" description="Disordered" evidence="2">
    <location>
        <begin position="409"/>
        <end position="535"/>
    </location>
</feature>
<organism evidence="4 5">
    <name type="scientific">Lojkania enalia</name>
    <dbReference type="NCBI Taxonomy" id="147567"/>
    <lineage>
        <taxon>Eukaryota</taxon>
        <taxon>Fungi</taxon>
        <taxon>Dikarya</taxon>
        <taxon>Ascomycota</taxon>
        <taxon>Pezizomycotina</taxon>
        <taxon>Dothideomycetes</taxon>
        <taxon>Pleosporomycetidae</taxon>
        <taxon>Pleosporales</taxon>
        <taxon>Pleosporales incertae sedis</taxon>
        <taxon>Lojkania</taxon>
    </lineage>
</organism>
<dbReference type="PANTHER" id="PTHR12205">
    <property type="entry name" value="CENTROMERE/KINETOCHORE PROTEIN ZW10"/>
    <property type="match status" value="1"/>
</dbReference>
<dbReference type="PANTHER" id="PTHR12205:SF0">
    <property type="entry name" value="CENTROMERE_KINETOCHORE PROTEIN ZW10 HOMOLOG"/>
    <property type="match status" value="1"/>
</dbReference>
<dbReference type="GO" id="GO:0005737">
    <property type="term" value="C:cytoplasm"/>
    <property type="evidence" value="ECO:0007669"/>
    <property type="project" value="GOC"/>
</dbReference>
<dbReference type="GO" id="GO:0007094">
    <property type="term" value="P:mitotic spindle assembly checkpoint signaling"/>
    <property type="evidence" value="ECO:0007669"/>
    <property type="project" value="TreeGrafter"/>
</dbReference>
<feature type="compositionally biased region" description="Acidic residues" evidence="2">
    <location>
        <begin position="454"/>
        <end position="471"/>
    </location>
</feature>
<feature type="domain" description="ZW10 C-terminal helical" evidence="3">
    <location>
        <begin position="700"/>
        <end position="847"/>
    </location>
</feature>
<reference evidence="5" key="1">
    <citation type="journal article" date="2020" name="Stud. Mycol.">
        <title>101 Dothideomycetes genomes: A test case for predicting lifestyles and emergence of pathogens.</title>
        <authorList>
            <person name="Haridas S."/>
            <person name="Albert R."/>
            <person name="Binder M."/>
            <person name="Bloem J."/>
            <person name="LaButti K."/>
            <person name="Salamov A."/>
            <person name="Andreopoulos B."/>
            <person name="Baker S."/>
            <person name="Barry K."/>
            <person name="Bills G."/>
            <person name="Bluhm B."/>
            <person name="Cannon C."/>
            <person name="Castanera R."/>
            <person name="Culley D."/>
            <person name="Daum C."/>
            <person name="Ezra D."/>
            <person name="Gonzalez J."/>
            <person name="Henrissat B."/>
            <person name="Kuo A."/>
            <person name="Liang C."/>
            <person name="Lipzen A."/>
            <person name="Lutzoni F."/>
            <person name="Magnuson J."/>
            <person name="Mondo S."/>
            <person name="Nolan M."/>
            <person name="Ohm R."/>
            <person name="Pangilinan J."/>
            <person name="Park H.-J."/>
            <person name="Ramirez L."/>
            <person name="Alfaro M."/>
            <person name="Sun H."/>
            <person name="Tritt A."/>
            <person name="Yoshinaga Y."/>
            <person name="Zwiers L.-H."/>
            <person name="Turgeon B."/>
            <person name="Goodwin S."/>
            <person name="Spatafora J."/>
            <person name="Crous P."/>
            <person name="Grigoriev I."/>
        </authorList>
    </citation>
    <scope>NUCLEOTIDE SEQUENCE [LARGE SCALE GENOMIC DNA]</scope>
    <source>
        <strain evidence="5">CBS 304.66</strain>
    </source>
</reference>
<dbReference type="InterPro" id="IPR046362">
    <property type="entry name" value="Zw10/DSL1_C_sf"/>
</dbReference>
<comment type="caution">
    <text evidence="4">The sequence shown here is derived from an EMBL/GenBank/DDBJ whole genome shotgun (WGS) entry which is preliminary data.</text>
</comment>
<dbReference type="GO" id="GO:1990423">
    <property type="term" value="C:RZZ complex"/>
    <property type="evidence" value="ECO:0007669"/>
    <property type="project" value="TreeGrafter"/>
</dbReference>
<name>A0A9P4N2K1_9PLEO</name>
<dbReference type="EMBL" id="ML986697">
    <property type="protein sequence ID" value="KAF2259844.1"/>
    <property type="molecule type" value="Genomic_DNA"/>
</dbReference>
<evidence type="ECO:0000313" key="4">
    <source>
        <dbReference type="EMBL" id="KAF2259844.1"/>
    </source>
</evidence>
<sequence>MPSKASIQELGDAVLQSVEYGSFPQSEDVASANVPPEALPKLLEVVNTAREDTKNEIRKVSRESASDVDGWIAQARKLQDDIKRSQETAHEIVQQAEAGKDHMARVQDAASKLSFLYSEIAYNENLVQVVEQLRDIFTLLESAHEAAVHGYVMHALGRLGETNSALKRLGPFGNTRIVGILKSRAGQLTSAIAENTTELWNALIVVDANENRIILKDEVERETTINIKTVVEALEKLGQLDTFISRLSRSFDDIVLSPRLMIASDQEVSSIKIERDDIQVKGPITDMSVKATLLDIHAIAEYLSTRLPPSIAVPLSAKLIPIIASRLISNWLLPAVPISLDEVPEFYRTLSLVHGLAEYFDELEWSGQSRLRDFIDKSGDIWLTKRKEFAIARVRSVFPRHVQEKNTVERVETQMVSKGDAMLSGQEEQDEDWGAEWGDEEEAVKEAAAPPAPEVEEEDMSAWGMDDDEPPEELKKQPTSNAQGVDEQDEDWGADWGDDEEIKPALAPPASKPAEQSKSNGSAAKPQKPAAEQEVTLRETYTVTAIPESIMEIIMQVVSDVATINKADALGSAIAPASGGLYTIPSQIMAMYRATATTYYSKDIAGDMLIYNDCLRLADRLRTFIHELAEADKTSSLSQDLRPFIRLKLDGDIQAIEGFGKRAYGREMEQQRTIVRDMLEGANGFQGSTTGHLAAECDNAIAMSIDRIAEVKRQWQGILSHSALLQSLGSLVSTAITKFINDVEEMTDIAEDESRKLHGYCTSLSSLSSLFQTEDENGEIRDTTHMYARNWLKFQYLREILDSSLVDIKFMWTESELRYEMDADEVVDLITALFAESDHRRKAIAEIRRLSRS</sequence>
<evidence type="ECO:0000256" key="1">
    <source>
        <dbReference type="SAM" id="Coils"/>
    </source>
</evidence>
<proteinExistence type="predicted"/>